<gene>
    <name evidence="1" type="primary">SAG21_2</name>
    <name evidence="1" type="ORF">HAX54_043712</name>
</gene>
<dbReference type="Proteomes" id="UP000823775">
    <property type="component" value="Unassembled WGS sequence"/>
</dbReference>
<dbReference type="EMBL" id="JACEIK010006572">
    <property type="protein sequence ID" value="MCE2055898.1"/>
    <property type="molecule type" value="Genomic_DNA"/>
</dbReference>
<sequence>MARSFSNCKVISAFVVDSVSAAIYRRGYAAASQGAVSGSVRGGGGAVRHNVMMKKKGAEELNKTTSWVPDPVTGYYRPEGHVKEIDAAELRNMLLNHNKSRQH</sequence>
<accession>A0ABS8W2X7</accession>
<protein>
    <submittedName>
        <fullName evidence="1">Protein senescence-associated gene 21, mitochondrial</fullName>
    </submittedName>
</protein>
<dbReference type="PANTHER" id="PTHR33509:SF28">
    <property type="entry name" value="PROTEIN SENESCENCE-ASSOCIATED GENE 21, MITOCHONDRIAL-LIKE"/>
    <property type="match status" value="1"/>
</dbReference>
<dbReference type="InterPro" id="IPR004926">
    <property type="entry name" value="LEA_3a"/>
</dbReference>
<reference evidence="1 2" key="1">
    <citation type="journal article" date="2021" name="BMC Genomics">
        <title>Datura genome reveals duplications of psychoactive alkaloid biosynthetic genes and high mutation rate following tissue culture.</title>
        <authorList>
            <person name="Rajewski A."/>
            <person name="Carter-House D."/>
            <person name="Stajich J."/>
            <person name="Litt A."/>
        </authorList>
    </citation>
    <scope>NUCLEOTIDE SEQUENCE [LARGE SCALE GENOMIC DNA]</scope>
    <source>
        <strain evidence="1">AR-01</strain>
    </source>
</reference>
<comment type="caution">
    <text evidence="1">The sequence shown here is derived from an EMBL/GenBank/DDBJ whole genome shotgun (WGS) entry which is preliminary data.</text>
</comment>
<proteinExistence type="predicted"/>
<organism evidence="1 2">
    <name type="scientific">Datura stramonium</name>
    <name type="common">Jimsonweed</name>
    <name type="synonym">Common thornapple</name>
    <dbReference type="NCBI Taxonomy" id="4076"/>
    <lineage>
        <taxon>Eukaryota</taxon>
        <taxon>Viridiplantae</taxon>
        <taxon>Streptophyta</taxon>
        <taxon>Embryophyta</taxon>
        <taxon>Tracheophyta</taxon>
        <taxon>Spermatophyta</taxon>
        <taxon>Magnoliopsida</taxon>
        <taxon>eudicotyledons</taxon>
        <taxon>Gunneridae</taxon>
        <taxon>Pentapetalae</taxon>
        <taxon>asterids</taxon>
        <taxon>lamiids</taxon>
        <taxon>Solanales</taxon>
        <taxon>Solanaceae</taxon>
        <taxon>Solanoideae</taxon>
        <taxon>Datureae</taxon>
        <taxon>Datura</taxon>
    </lineage>
</organism>
<dbReference type="PANTHER" id="PTHR33509">
    <property type="entry name" value="LATE EMBRYOGENIS ABUNDANT PROTEIN 2-RELATED"/>
    <property type="match status" value="1"/>
</dbReference>
<dbReference type="Pfam" id="PF03242">
    <property type="entry name" value="LEA_3a"/>
    <property type="match status" value="1"/>
</dbReference>
<evidence type="ECO:0000313" key="1">
    <source>
        <dbReference type="EMBL" id="MCE2055898.1"/>
    </source>
</evidence>
<evidence type="ECO:0000313" key="2">
    <source>
        <dbReference type="Proteomes" id="UP000823775"/>
    </source>
</evidence>
<keyword evidence="2" id="KW-1185">Reference proteome</keyword>
<name>A0ABS8W2X7_DATST</name>